<keyword evidence="7" id="KW-0325">Glycoprotein</keyword>
<feature type="domain" description="Cadherin" evidence="11">
    <location>
        <begin position="595"/>
        <end position="756"/>
    </location>
</feature>
<evidence type="ECO:0000256" key="9">
    <source>
        <dbReference type="SAM" id="MobiDB-lite"/>
    </source>
</evidence>
<evidence type="ECO:0000256" key="7">
    <source>
        <dbReference type="ARBA" id="ARBA00023180"/>
    </source>
</evidence>
<dbReference type="Proteomes" id="UP000728185">
    <property type="component" value="Unassembled WGS sequence"/>
</dbReference>
<feature type="domain" description="Cadherin" evidence="11">
    <location>
        <begin position="483"/>
        <end position="594"/>
    </location>
</feature>
<feature type="compositionally biased region" description="Basic and acidic residues" evidence="9">
    <location>
        <begin position="1179"/>
        <end position="1190"/>
    </location>
</feature>
<feature type="region of interest" description="Disordered" evidence="9">
    <location>
        <begin position="1165"/>
        <end position="1197"/>
    </location>
</feature>
<feature type="region of interest" description="Disordered" evidence="9">
    <location>
        <begin position="816"/>
        <end position="836"/>
    </location>
</feature>
<evidence type="ECO:0000256" key="5">
    <source>
        <dbReference type="ARBA" id="ARBA00022989"/>
    </source>
</evidence>
<evidence type="ECO:0000256" key="8">
    <source>
        <dbReference type="PROSITE-ProRule" id="PRU00043"/>
    </source>
</evidence>
<feature type="compositionally biased region" description="Polar residues" evidence="9">
    <location>
        <begin position="1444"/>
        <end position="1456"/>
    </location>
</feature>
<dbReference type="InterPro" id="IPR002126">
    <property type="entry name" value="Cadherin-like_dom"/>
</dbReference>
<keyword evidence="5 10" id="KW-1133">Transmembrane helix</keyword>
<keyword evidence="3" id="KW-0677">Repeat</keyword>
<keyword evidence="4 8" id="KW-0106">Calcium</keyword>
<dbReference type="InterPro" id="IPR015919">
    <property type="entry name" value="Cadherin-like_sf"/>
</dbReference>
<dbReference type="EMBL" id="LUCM01007902">
    <property type="protein sequence ID" value="KAA0189225.1"/>
    <property type="molecule type" value="Genomic_DNA"/>
</dbReference>
<proteinExistence type="predicted"/>
<dbReference type="Pfam" id="PF00028">
    <property type="entry name" value="Cadherin"/>
    <property type="match status" value="2"/>
</dbReference>
<feature type="domain" description="Cadherin" evidence="11">
    <location>
        <begin position="340"/>
        <end position="464"/>
    </location>
</feature>
<feature type="transmembrane region" description="Helical" evidence="10">
    <location>
        <begin position="1232"/>
        <end position="1255"/>
    </location>
</feature>
<evidence type="ECO:0000256" key="2">
    <source>
        <dbReference type="ARBA" id="ARBA00022692"/>
    </source>
</evidence>
<sequence length="1647" mass="182577">MGDPTKSSNSLPPRSDLAYALSIGGESGNRFQLVEECPNGTEVNGVSNYLQQNVEFLHSTSSQQKPELHSNFQLLDIQDPLAQVLSLDPNSGHLTVSGRVDREALCPELAVRKPTVHTASNVPLFGAEFGPLYGPNINNCIKKLRVLSTTRLSRQKQPDIKSLPIEILIEDVNDNSPEWRDLPVWSSFGSDFSGPERMSVIEVQLPETSKDLATGHLAQSTRISLPLAHDPDDGLNSQLNYRIEPIQLSGEVNSNSKLSVQTTASLPFLLEKHANGQLDLVATANLDYEKQSLHQFYLLASDSGSPQLTGTALVKVHLVDVNDEVPVFDRSIFYPASGAVSEKTTPGTLLLNLSATDSDASIINSRLRYSMVPNTMAFKYFTVHPDGRVTLRHWLDYESMESSSTVPLPSIPSTGLDHSFHVDSKKRFVFQVLAVDSAPQPYEKTGTALVVIPVIDENDEAPIITVRYLGGPEQTNHKEIGVIEENNPVPTRIAYVQVNDPDFEGRDQLVCHLSDNVNFSLTPISSLQSPDIGFAIETQEELKNDYVLSLITKVDREQTPILFVRIKCLDQAGNANEQTIRIRVLDVNDENPKFSQAVYRFVVPENTSPDLLAQENRKHGNQTFPSHGYRIGQVLAQDADYGTNAKLIYKLEPSTLQIVQAKIMDKGLDPVEHQSQGVFVFHPLGVVRPNLEDLFSIDPETGVISALKSFDAENVDLFRFSVSAEDQPDGVGAVPRKGNATIEVKVTDVNDWSPMFYLVPSSDLRENIVNSNTEDQLEFVTSYVFHVKENRPAFWLVGRVAAIDPDVSLQTHYLQSKGRSLGSPPSPLSLRISPESDPDVRKTFTLHASSGHLRTVIPLDREAKAVHIFHILASDTNRDSVLSRTGTATVTVFVEDENDNSPVFVRPIAVTRDFSQSRTINPGLDNGHSVDVTVTTSTPDNAARKTDVQTGGLQLFDSVAKTNQVLRSTGTGINRDGPVPFVVVHKHTWTQQNDNTGGQQFPHSRSLLQLEATDADAGENGTVTYHIGAGNRDNLFQLDNTTGTLMLSPKAWASPGGVQETVNSATPPEGLEKGHSIYLLRFEACDRGVPKRCALPIWVRIMLDMNGMPQVNTKDSLGIHVSPYSDFHSSIENSYDEQIRLGSVSLDEKYLAHAGKHEDPRLIRSQTSIGKSEWPGRNGMDKSSDKRDFSASRFNPRESPFGPSFFRWPGNQDRTSFGIDQPTTSGLVMNEAVIVCLVVIFVVLLCATAVLIYLVRRRVIYFGSSSREKTKVNQPLIRRNSDPHLALGNGIPCEPNMAESIYMGNGPFRQPGHKGADYQSLLLKNTSSFGLTGNANVIGRSITPFCETGTKNPNLIRSSVYNRAFVSPRWRSMTYHNAVSPLYRFHSPLKLPVIHDYPRTGQYPMIRDMTALTSSLYSTNTAKLPAHLRGNSTPIYSRERETSKWQTPSPTMDTSHTYHELSTLTATLRKHNYSSPQNTVCRRDEQHSTYKAFLQDSDPITCKKTQEKVVISKDTENVNSDLQATNRSPYRKRQSERQVFQTPILGQAITGEFPAIEDSVLRVIENPQERSAPILLSGFETFRRTDATMKTSSSSLPLILDTGEEFGTSPSPDQEQTNNQDWLPQPTQRAPVTGKYVYHAYREASFV</sequence>
<dbReference type="PRINTS" id="PR00205">
    <property type="entry name" value="CADHERIN"/>
</dbReference>
<keyword evidence="13" id="KW-1185">Reference proteome</keyword>
<dbReference type="GO" id="GO:0005886">
    <property type="term" value="C:plasma membrane"/>
    <property type="evidence" value="ECO:0007669"/>
    <property type="project" value="InterPro"/>
</dbReference>
<dbReference type="CDD" id="cd11304">
    <property type="entry name" value="Cadherin_repeat"/>
    <property type="match status" value="6"/>
</dbReference>
<organism evidence="12 13">
    <name type="scientific">Fasciolopsis buskii</name>
    <dbReference type="NCBI Taxonomy" id="27845"/>
    <lineage>
        <taxon>Eukaryota</taxon>
        <taxon>Metazoa</taxon>
        <taxon>Spiralia</taxon>
        <taxon>Lophotrochozoa</taxon>
        <taxon>Platyhelminthes</taxon>
        <taxon>Trematoda</taxon>
        <taxon>Digenea</taxon>
        <taxon>Plagiorchiida</taxon>
        <taxon>Echinostomata</taxon>
        <taxon>Echinostomatoidea</taxon>
        <taxon>Fasciolidae</taxon>
        <taxon>Fasciolopsis</taxon>
    </lineage>
</organism>
<gene>
    <name evidence="12" type="ORF">FBUS_02918</name>
</gene>
<dbReference type="Gene3D" id="2.60.40.60">
    <property type="entry name" value="Cadherins"/>
    <property type="match status" value="7"/>
</dbReference>
<evidence type="ECO:0000256" key="10">
    <source>
        <dbReference type="SAM" id="Phobius"/>
    </source>
</evidence>
<feature type="region of interest" description="Disordered" evidence="9">
    <location>
        <begin position="1600"/>
        <end position="1628"/>
    </location>
</feature>
<dbReference type="SMART" id="SM00112">
    <property type="entry name" value="CA"/>
    <property type="match status" value="6"/>
</dbReference>
<feature type="domain" description="Cadherin" evidence="11">
    <location>
        <begin position="228"/>
        <end position="328"/>
    </location>
</feature>
<comment type="subcellular location">
    <subcellularLocation>
        <location evidence="1">Membrane</location>
        <topology evidence="1">Single-pass membrane protein</topology>
    </subcellularLocation>
</comment>
<evidence type="ECO:0000256" key="3">
    <source>
        <dbReference type="ARBA" id="ARBA00022737"/>
    </source>
</evidence>
<dbReference type="GO" id="GO:0005509">
    <property type="term" value="F:calcium ion binding"/>
    <property type="evidence" value="ECO:0007669"/>
    <property type="project" value="UniProtKB-UniRule"/>
</dbReference>
<evidence type="ECO:0000313" key="12">
    <source>
        <dbReference type="EMBL" id="KAA0189225.1"/>
    </source>
</evidence>
<keyword evidence="6 10" id="KW-0472">Membrane</keyword>
<dbReference type="PROSITE" id="PS00232">
    <property type="entry name" value="CADHERIN_1"/>
    <property type="match status" value="2"/>
</dbReference>
<dbReference type="SUPFAM" id="SSF49313">
    <property type="entry name" value="Cadherin-like"/>
    <property type="match status" value="6"/>
</dbReference>
<protein>
    <submittedName>
        <fullName evidence="12">Protocadherin-1</fullName>
    </submittedName>
</protein>
<name>A0A8E0VHX1_9TREM</name>
<feature type="domain" description="Cadherin" evidence="11">
    <location>
        <begin position="1007"/>
        <end position="1111"/>
    </location>
</feature>
<feature type="domain" description="Cadherin" evidence="11">
    <location>
        <begin position="779"/>
        <end position="904"/>
    </location>
</feature>
<evidence type="ECO:0000256" key="4">
    <source>
        <dbReference type="ARBA" id="ARBA00022837"/>
    </source>
</evidence>
<evidence type="ECO:0000259" key="11">
    <source>
        <dbReference type="PROSITE" id="PS50268"/>
    </source>
</evidence>
<evidence type="ECO:0000256" key="6">
    <source>
        <dbReference type="ARBA" id="ARBA00023136"/>
    </source>
</evidence>
<reference evidence="12" key="1">
    <citation type="submission" date="2019-05" db="EMBL/GenBank/DDBJ databases">
        <title>Annotation for the trematode Fasciolopsis buski.</title>
        <authorList>
            <person name="Choi Y.-J."/>
        </authorList>
    </citation>
    <scope>NUCLEOTIDE SEQUENCE</scope>
    <source>
        <strain evidence="12">HT</strain>
        <tissue evidence="12">Whole worm</tissue>
    </source>
</reference>
<feature type="domain" description="Cadherin" evidence="11">
    <location>
        <begin position="72"/>
        <end position="179"/>
    </location>
</feature>
<dbReference type="GO" id="GO:0007156">
    <property type="term" value="P:homophilic cell adhesion via plasma membrane adhesion molecules"/>
    <property type="evidence" value="ECO:0007669"/>
    <property type="project" value="InterPro"/>
</dbReference>
<dbReference type="PANTHER" id="PTHR24028:SF146">
    <property type="entry name" value="CADHERIN 96CB, ISOFORM D-RELATED"/>
    <property type="match status" value="1"/>
</dbReference>
<dbReference type="PROSITE" id="PS50268">
    <property type="entry name" value="CADHERIN_2"/>
    <property type="match status" value="7"/>
</dbReference>
<evidence type="ECO:0000256" key="1">
    <source>
        <dbReference type="ARBA" id="ARBA00004167"/>
    </source>
</evidence>
<accession>A0A8E0VHX1</accession>
<keyword evidence="2 10" id="KW-0812">Transmembrane</keyword>
<dbReference type="OrthoDB" id="6252479at2759"/>
<evidence type="ECO:0000313" key="13">
    <source>
        <dbReference type="Proteomes" id="UP000728185"/>
    </source>
</evidence>
<feature type="compositionally biased region" description="Low complexity" evidence="9">
    <location>
        <begin position="816"/>
        <end position="835"/>
    </location>
</feature>
<dbReference type="PANTHER" id="PTHR24028">
    <property type="entry name" value="CADHERIN-87A"/>
    <property type="match status" value="1"/>
</dbReference>
<feature type="region of interest" description="Disordered" evidence="9">
    <location>
        <begin position="1437"/>
        <end position="1456"/>
    </location>
</feature>
<dbReference type="InterPro" id="IPR050174">
    <property type="entry name" value="Protocadherin/Cadherin-CA"/>
</dbReference>
<comment type="caution">
    <text evidence="12">The sequence shown here is derived from an EMBL/GenBank/DDBJ whole genome shotgun (WGS) entry which is preliminary data.</text>
</comment>
<feature type="compositionally biased region" description="Polar residues" evidence="9">
    <location>
        <begin position="1608"/>
        <end position="1628"/>
    </location>
</feature>
<dbReference type="InterPro" id="IPR020894">
    <property type="entry name" value="Cadherin_CS"/>
</dbReference>